<dbReference type="Proteomes" id="UP001353858">
    <property type="component" value="Unassembled WGS sequence"/>
</dbReference>
<dbReference type="PANTHER" id="PTHR14195">
    <property type="entry name" value="G PATCH DOMAIN CONTAINING PROTEIN 2"/>
    <property type="match status" value="1"/>
</dbReference>
<proteinExistence type="predicted"/>
<protein>
    <recommendedName>
        <fullName evidence="5">NF-kappa-B-repressing factor</fullName>
    </recommendedName>
</protein>
<reference evidence="4" key="1">
    <citation type="submission" date="2023-01" db="EMBL/GenBank/DDBJ databases">
        <title>Key to firefly adult light organ development and bioluminescence: homeobox transcription factors regulate luciferase expression and transportation to peroxisome.</title>
        <authorList>
            <person name="Fu X."/>
        </authorList>
    </citation>
    <scope>NUCLEOTIDE SEQUENCE [LARGE SCALE GENOMIC DNA]</scope>
</reference>
<dbReference type="InterPro" id="IPR051189">
    <property type="entry name" value="Splicing_assoc_domain"/>
</dbReference>
<dbReference type="AlphaFoldDB" id="A0AAN7PV96"/>
<dbReference type="GO" id="GO:0003676">
    <property type="term" value="F:nucleic acid binding"/>
    <property type="evidence" value="ECO:0007669"/>
    <property type="project" value="UniProtKB-UniRule"/>
</dbReference>
<dbReference type="Pfam" id="PF01424">
    <property type="entry name" value="R3H"/>
    <property type="match status" value="1"/>
</dbReference>
<keyword evidence="4" id="KW-1185">Reference proteome</keyword>
<gene>
    <name evidence="3" type="ORF">RN001_010805</name>
</gene>
<evidence type="ECO:0000259" key="2">
    <source>
        <dbReference type="PROSITE" id="PS51061"/>
    </source>
</evidence>
<feature type="domain" description="R3H" evidence="2">
    <location>
        <begin position="192"/>
        <end position="256"/>
    </location>
</feature>
<dbReference type="PROSITE" id="PS51061">
    <property type="entry name" value="R3H"/>
    <property type="match status" value="1"/>
</dbReference>
<dbReference type="SMART" id="SM00443">
    <property type="entry name" value="G_patch"/>
    <property type="match status" value="1"/>
</dbReference>
<name>A0AAN7PV96_9COLE</name>
<dbReference type="EMBL" id="JARPUR010000004">
    <property type="protein sequence ID" value="KAK4878299.1"/>
    <property type="molecule type" value="Genomic_DNA"/>
</dbReference>
<dbReference type="InterPro" id="IPR036867">
    <property type="entry name" value="R3H_dom_sf"/>
</dbReference>
<evidence type="ECO:0000313" key="3">
    <source>
        <dbReference type="EMBL" id="KAK4878299.1"/>
    </source>
</evidence>
<organism evidence="3 4">
    <name type="scientific">Aquatica leii</name>
    <dbReference type="NCBI Taxonomy" id="1421715"/>
    <lineage>
        <taxon>Eukaryota</taxon>
        <taxon>Metazoa</taxon>
        <taxon>Ecdysozoa</taxon>
        <taxon>Arthropoda</taxon>
        <taxon>Hexapoda</taxon>
        <taxon>Insecta</taxon>
        <taxon>Pterygota</taxon>
        <taxon>Neoptera</taxon>
        <taxon>Endopterygota</taxon>
        <taxon>Coleoptera</taxon>
        <taxon>Polyphaga</taxon>
        <taxon>Elateriformia</taxon>
        <taxon>Elateroidea</taxon>
        <taxon>Lampyridae</taxon>
        <taxon>Luciolinae</taxon>
        <taxon>Aquatica</taxon>
    </lineage>
</organism>
<evidence type="ECO:0000313" key="4">
    <source>
        <dbReference type="Proteomes" id="UP001353858"/>
    </source>
</evidence>
<dbReference type="InterPro" id="IPR000467">
    <property type="entry name" value="G_patch_dom"/>
</dbReference>
<dbReference type="InterPro" id="IPR001374">
    <property type="entry name" value="R3H_dom"/>
</dbReference>
<dbReference type="Gene3D" id="3.30.1370.50">
    <property type="entry name" value="R3H-like domain"/>
    <property type="match status" value="1"/>
</dbReference>
<evidence type="ECO:0008006" key="5">
    <source>
        <dbReference type="Google" id="ProtNLM"/>
    </source>
</evidence>
<evidence type="ECO:0000259" key="1">
    <source>
        <dbReference type="PROSITE" id="PS50174"/>
    </source>
</evidence>
<sequence>MNRRNRKRKYDDYKRPKQFKEKFEIVGRVKSQGGVRSQLVFTHGSFNIDPITILSNAIDRVNATLNIRNIGAGTEKDSNRFALYINNERIVDGDYFKEDVARKDLAKLAIDELKKTCFTIFRKIRPRDSETVNVNSTASTSTTTPEISGIGAKMLLKMGWSGGGLGSQGQGITEIIKPSNQIDRQGLGTEHSLPIDEIKSVLHEYAASDNINSISFSPDFLKEERAVIHSVAKTLNLKSSSYGTGKDRRLVVQKKMNPWQLINTLLEIGGENEQYQLILPSNFVE</sequence>
<accession>A0AAN7PV96</accession>
<comment type="caution">
    <text evidence="3">The sequence shown here is derived from an EMBL/GenBank/DDBJ whole genome shotgun (WGS) entry which is preliminary data.</text>
</comment>
<dbReference type="PROSITE" id="PS50174">
    <property type="entry name" value="G_PATCH"/>
    <property type="match status" value="1"/>
</dbReference>
<feature type="domain" description="G-patch" evidence="1">
    <location>
        <begin position="147"/>
        <end position="192"/>
    </location>
</feature>
<dbReference type="Pfam" id="PF01585">
    <property type="entry name" value="G-patch"/>
    <property type="match status" value="1"/>
</dbReference>
<dbReference type="SUPFAM" id="SSF82708">
    <property type="entry name" value="R3H domain"/>
    <property type="match status" value="1"/>
</dbReference>